<dbReference type="RefSeq" id="WP_005976109.1">
    <property type="nucleotide sequence ID" value="NZ_CABKNW010000001.1"/>
</dbReference>
<dbReference type="GeneID" id="78455243"/>
<dbReference type="Proteomes" id="UP000249008">
    <property type="component" value="Chromosome 1"/>
</dbReference>
<sequence length="134" mass="15268">MKRKAKYFKIGDLVIYSFLLFFFATLGMNITSLSQEKASKVEIYVDGKLQYVYPLQKEERDIFVDTNLGGVNVKFKDDMVRVTTSNSPLKLNVKQGWIKDPGEVIIGVPDRLLIKIVGDSKNNDTGEELDFVIR</sequence>
<name>A0AAX2J7Y7_9FUSO</name>
<dbReference type="Pfam" id="PF07009">
    <property type="entry name" value="NusG_II"/>
    <property type="match status" value="1"/>
</dbReference>
<reference evidence="1 2" key="1">
    <citation type="submission" date="2018-06" db="EMBL/GenBank/DDBJ databases">
        <authorList>
            <consortium name="Pathogen Informatics"/>
            <person name="Doyle S."/>
        </authorList>
    </citation>
    <scope>NUCLEOTIDE SEQUENCE [LARGE SCALE GENOMIC DNA]</scope>
    <source>
        <strain evidence="1 2">NCTC12112</strain>
    </source>
</reference>
<dbReference type="EMBL" id="LS483487">
    <property type="protein sequence ID" value="SQJ00344.1"/>
    <property type="molecule type" value="Genomic_DNA"/>
</dbReference>
<protein>
    <submittedName>
        <fullName evidence="1">Uncharacterized protein conserved in bacteria</fullName>
    </submittedName>
</protein>
<accession>A0AAX2J7Y7</accession>
<gene>
    <name evidence="1" type="ORF">NCTC12112_00655</name>
</gene>
<dbReference type="AlphaFoldDB" id="A0AAX2J7Y7"/>
<dbReference type="Gene3D" id="2.60.320.10">
    <property type="entry name" value="N-utilization substance G protein NusG, insert domain"/>
    <property type="match status" value="1"/>
</dbReference>
<proteinExistence type="predicted"/>
<evidence type="ECO:0000313" key="2">
    <source>
        <dbReference type="Proteomes" id="UP000249008"/>
    </source>
</evidence>
<dbReference type="InterPro" id="IPR038690">
    <property type="entry name" value="NusG_2_sf"/>
</dbReference>
<organism evidence="1 2">
    <name type="scientific">Fusobacterium ulcerans</name>
    <dbReference type="NCBI Taxonomy" id="861"/>
    <lineage>
        <taxon>Bacteria</taxon>
        <taxon>Fusobacteriati</taxon>
        <taxon>Fusobacteriota</taxon>
        <taxon>Fusobacteriia</taxon>
        <taxon>Fusobacteriales</taxon>
        <taxon>Fusobacteriaceae</taxon>
        <taxon>Fusobacterium</taxon>
    </lineage>
</organism>
<evidence type="ECO:0000313" key="1">
    <source>
        <dbReference type="EMBL" id="SQJ00344.1"/>
    </source>
</evidence>
<dbReference type="KEGG" id="ful:C4N20_10500"/>